<protein>
    <submittedName>
        <fullName evidence="2">Uncharacterized protein</fullName>
    </submittedName>
</protein>
<evidence type="ECO:0000256" key="1">
    <source>
        <dbReference type="SAM" id="SignalP"/>
    </source>
</evidence>
<dbReference type="STRING" id="1419482.SAMN05444266_108334"/>
<keyword evidence="1" id="KW-0732">Signal</keyword>
<dbReference type="NCBIfam" id="NF047539">
    <property type="entry name" value="XAC2610_fam"/>
    <property type="match status" value="1"/>
</dbReference>
<proteinExistence type="predicted"/>
<reference evidence="2 3" key="1">
    <citation type="submission" date="2016-11" db="EMBL/GenBank/DDBJ databases">
        <authorList>
            <person name="Jaros S."/>
            <person name="Januszkiewicz K."/>
            <person name="Wedrychowicz H."/>
        </authorList>
    </citation>
    <scope>NUCLEOTIDE SEQUENCE [LARGE SCALE GENOMIC DNA]</scope>
    <source>
        <strain evidence="2 3">DSM 27406</strain>
    </source>
</reference>
<evidence type="ECO:0000313" key="3">
    <source>
        <dbReference type="Proteomes" id="UP000184420"/>
    </source>
</evidence>
<evidence type="ECO:0000313" key="2">
    <source>
        <dbReference type="EMBL" id="SHM51400.1"/>
    </source>
</evidence>
<feature type="chain" id="PRO_5009927204" evidence="1">
    <location>
        <begin position="32"/>
        <end position="297"/>
    </location>
</feature>
<keyword evidence="3" id="KW-1185">Reference proteome</keyword>
<name>A0A1M7JE87_9BACT</name>
<dbReference type="InterPro" id="IPR058087">
    <property type="entry name" value="XAC2610_dom"/>
</dbReference>
<dbReference type="EMBL" id="FRBL01000008">
    <property type="protein sequence ID" value="SHM51400.1"/>
    <property type="molecule type" value="Genomic_DNA"/>
</dbReference>
<organism evidence="2 3">
    <name type="scientific">Chitinophaga jiangningensis</name>
    <dbReference type="NCBI Taxonomy" id="1419482"/>
    <lineage>
        <taxon>Bacteria</taxon>
        <taxon>Pseudomonadati</taxon>
        <taxon>Bacteroidota</taxon>
        <taxon>Chitinophagia</taxon>
        <taxon>Chitinophagales</taxon>
        <taxon>Chitinophagaceae</taxon>
        <taxon>Chitinophaga</taxon>
    </lineage>
</organism>
<dbReference type="AlphaFoldDB" id="A0A1M7JE87"/>
<accession>A0A1M7JE87</accession>
<gene>
    <name evidence="2" type="ORF">SAMN05444266_108334</name>
</gene>
<feature type="signal peptide" evidence="1">
    <location>
        <begin position="1"/>
        <end position="31"/>
    </location>
</feature>
<dbReference type="Proteomes" id="UP000184420">
    <property type="component" value="Unassembled WGS sequence"/>
</dbReference>
<sequence>MQLQVLMYLAGMMTKLKILTGMLLCCTVTQAQTITTVTYNYTGAVSKYPIEMQLLISSNTDTLTGEYYYTRNGRDARLDLSGIRTGQDSLFLTEKNFRVRDAKGKSLVTGNFLLAGIDSLSGKWTNAKTGTTLQVTGTLRENLQWLRPSDYDFRLRTYKGQMENAGGNTSTYTKTNLLDVYYKGKLLQSLSGFDQALYDHRAEVILEDLNFDGYFDVKVPIYFPDRAKYDGSFLYFLFNKYTHKFEANQQLNDLEYLTFDAVKKEFYRYDQDADGFIINYYKWSSGEAYRVRTEKEQ</sequence>